<evidence type="ECO:0000313" key="2">
    <source>
        <dbReference type="Proteomes" id="UP000593578"/>
    </source>
</evidence>
<accession>A0A7J8NNY3</accession>
<reference evidence="1 2" key="1">
    <citation type="journal article" date="2019" name="Genome Biol. Evol.">
        <title>Insights into the evolution of the New World diploid cottons (Gossypium, subgenus Houzingenia) based on genome sequencing.</title>
        <authorList>
            <person name="Grover C.E."/>
            <person name="Arick M.A. 2nd"/>
            <person name="Thrash A."/>
            <person name="Conover J.L."/>
            <person name="Sanders W.S."/>
            <person name="Peterson D.G."/>
            <person name="Frelichowski J.E."/>
            <person name="Scheffler J.A."/>
            <person name="Scheffler B.E."/>
            <person name="Wendel J.F."/>
        </authorList>
    </citation>
    <scope>NUCLEOTIDE SEQUENCE [LARGE SCALE GENOMIC DNA]</scope>
    <source>
        <strain evidence="1">8</strain>
        <tissue evidence="1">Leaf</tissue>
    </source>
</reference>
<organism evidence="1 2">
    <name type="scientific">Gossypium raimondii</name>
    <name type="common">Peruvian cotton</name>
    <name type="synonym">Gossypium klotzschianum subsp. raimondii</name>
    <dbReference type="NCBI Taxonomy" id="29730"/>
    <lineage>
        <taxon>Eukaryota</taxon>
        <taxon>Viridiplantae</taxon>
        <taxon>Streptophyta</taxon>
        <taxon>Embryophyta</taxon>
        <taxon>Tracheophyta</taxon>
        <taxon>Spermatophyta</taxon>
        <taxon>Magnoliopsida</taxon>
        <taxon>eudicotyledons</taxon>
        <taxon>Gunneridae</taxon>
        <taxon>Pentapetalae</taxon>
        <taxon>rosids</taxon>
        <taxon>malvids</taxon>
        <taxon>Malvales</taxon>
        <taxon>Malvaceae</taxon>
        <taxon>Malvoideae</taxon>
        <taxon>Gossypium</taxon>
    </lineage>
</organism>
<evidence type="ECO:0008006" key="3">
    <source>
        <dbReference type="Google" id="ProtNLM"/>
    </source>
</evidence>
<sequence>MKGEVLVSKSRLHTAVDTAFDVEDLAYLEVVLTGIELGLTEVIVEGDSKSIISKYKTR</sequence>
<dbReference type="AlphaFoldDB" id="A0A7J8NNY3"/>
<dbReference type="EMBL" id="JABEZZ010000001">
    <property type="protein sequence ID" value="MBA0578678.1"/>
    <property type="molecule type" value="Genomic_DNA"/>
</dbReference>
<name>A0A7J8NNY3_GOSRA</name>
<protein>
    <recommendedName>
        <fullName evidence="3">RNase H type-1 domain-containing protein</fullName>
    </recommendedName>
</protein>
<comment type="caution">
    <text evidence="1">The sequence shown here is derived from an EMBL/GenBank/DDBJ whole genome shotgun (WGS) entry which is preliminary data.</text>
</comment>
<dbReference type="Proteomes" id="UP000593578">
    <property type="component" value="Unassembled WGS sequence"/>
</dbReference>
<proteinExistence type="predicted"/>
<evidence type="ECO:0000313" key="1">
    <source>
        <dbReference type="EMBL" id="MBA0578678.1"/>
    </source>
</evidence>
<gene>
    <name evidence="1" type="ORF">Gorai_020953</name>
</gene>